<dbReference type="Gene3D" id="2.30.170.20">
    <property type="entry name" value="Ribosomal protein L24e"/>
    <property type="match status" value="1"/>
</dbReference>
<gene>
    <name evidence="6" type="ORF">PMIC02512_LOCUS45</name>
</gene>
<protein>
    <recommendedName>
        <fullName evidence="5">Large ribosomal subunit protein eL24-related N-terminal domain-containing protein</fullName>
    </recommendedName>
</protein>
<comment type="similarity">
    <text evidence="1">Belongs to the eukaryotic ribosomal protein eL24 family.</text>
</comment>
<name>A0A7S2X2F5_PROMC</name>
<feature type="domain" description="Large ribosomal subunit protein eL24-related N-terminal" evidence="5">
    <location>
        <begin position="12"/>
        <end position="75"/>
    </location>
</feature>
<dbReference type="FunFam" id="2.30.170.20:FF:000003">
    <property type="entry name" value="60S ribosomal protein L24"/>
    <property type="match status" value="1"/>
</dbReference>
<dbReference type="CDD" id="cd00472">
    <property type="entry name" value="Ribosomal_L24e_L24"/>
    <property type="match status" value="1"/>
</dbReference>
<dbReference type="Pfam" id="PF01246">
    <property type="entry name" value="Ribosomal_L24e"/>
    <property type="match status" value="1"/>
</dbReference>
<dbReference type="PANTHER" id="PTHR10792">
    <property type="entry name" value="60S RIBOSOMAL PROTEIN L24"/>
    <property type="match status" value="1"/>
</dbReference>
<dbReference type="PROSITE" id="PS01073">
    <property type="entry name" value="RIBOSOMAL_L24E"/>
    <property type="match status" value="1"/>
</dbReference>
<sequence>VRFGQVVRMVVKTDVCAFSEFRIYPGHGIKFIRKDGQPVLFISSKCTSLYHQRKKPAKLTWTVGWRRLHKKDKQDEKNVKRKRRVQRGNARPIAGVSIADIRKKREEKPAERHAAREAAKREVKERLKKKAGKGRK</sequence>
<dbReference type="InterPro" id="IPR000988">
    <property type="entry name" value="Ribosomal_eL24-rel_N"/>
</dbReference>
<dbReference type="GO" id="GO:0022625">
    <property type="term" value="C:cytosolic large ribosomal subunit"/>
    <property type="evidence" value="ECO:0007669"/>
    <property type="project" value="TreeGrafter"/>
</dbReference>
<reference evidence="6" key="1">
    <citation type="submission" date="2021-01" db="EMBL/GenBank/DDBJ databases">
        <authorList>
            <person name="Corre E."/>
            <person name="Pelletier E."/>
            <person name="Niang G."/>
            <person name="Scheremetjew M."/>
            <person name="Finn R."/>
            <person name="Kale V."/>
            <person name="Holt S."/>
            <person name="Cochrane G."/>
            <person name="Meng A."/>
            <person name="Brown T."/>
            <person name="Cohen L."/>
        </authorList>
    </citation>
    <scope>NUCLEOTIDE SEQUENCE</scope>
    <source>
        <strain evidence="6">CCCM 845</strain>
    </source>
</reference>
<dbReference type="InterPro" id="IPR023442">
    <property type="entry name" value="Ribosomal_eL24_CS"/>
</dbReference>
<dbReference type="InterPro" id="IPR038630">
    <property type="entry name" value="L24e/L24_sf"/>
</dbReference>
<evidence type="ECO:0000256" key="2">
    <source>
        <dbReference type="ARBA" id="ARBA00022980"/>
    </source>
</evidence>
<dbReference type="GO" id="GO:0003729">
    <property type="term" value="F:mRNA binding"/>
    <property type="evidence" value="ECO:0007669"/>
    <property type="project" value="TreeGrafter"/>
</dbReference>
<dbReference type="GO" id="GO:0003735">
    <property type="term" value="F:structural constituent of ribosome"/>
    <property type="evidence" value="ECO:0007669"/>
    <property type="project" value="InterPro"/>
</dbReference>
<dbReference type="PANTHER" id="PTHR10792:SF1">
    <property type="entry name" value="RIBOSOMAL PROTEIN L24"/>
    <property type="match status" value="1"/>
</dbReference>
<evidence type="ECO:0000259" key="5">
    <source>
        <dbReference type="Pfam" id="PF01246"/>
    </source>
</evidence>
<keyword evidence="2" id="KW-0689">Ribosomal protein</keyword>
<keyword evidence="3" id="KW-0687">Ribonucleoprotein</keyword>
<feature type="compositionally biased region" description="Basic and acidic residues" evidence="4">
    <location>
        <begin position="100"/>
        <end position="125"/>
    </location>
</feature>
<evidence type="ECO:0000256" key="3">
    <source>
        <dbReference type="ARBA" id="ARBA00023274"/>
    </source>
</evidence>
<dbReference type="Gene3D" id="6.10.250.1270">
    <property type="match status" value="1"/>
</dbReference>
<dbReference type="EMBL" id="HBHN01000136">
    <property type="protein sequence ID" value="CAD9722704.1"/>
    <property type="molecule type" value="Transcribed_RNA"/>
</dbReference>
<feature type="region of interest" description="Disordered" evidence="4">
    <location>
        <begin position="70"/>
        <end position="136"/>
    </location>
</feature>
<dbReference type="GO" id="GO:0002181">
    <property type="term" value="P:cytoplasmic translation"/>
    <property type="evidence" value="ECO:0007669"/>
    <property type="project" value="TreeGrafter"/>
</dbReference>
<evidence type="ECO:0000313" key="6">
    <source>
        <dbReference type="EMBL" id="CAD9722704.1"/>
    </source>
</evidence>
<proteinExistence type="inferred from homology"/>
<accession>A0A7S2X2F5</accession>
<feature type="non-terminal residue" evidence="6">
    <location>
        <position position="1"/>
    </location>
</feature>
<evidence type="ECO:0000256" key="4">
    <source>
        <dbReference type="SAM" id="MobiDB-lite"/>
    </source>
</evidence>
<organism evidence="6">
    <name type="scientific">Prorocentrum micans</name>
    <name type="common">Red tide dinoflagellate</name>
    <dbReference type="NCBI Taxonomy" id="2945"/>
    <lineage>
        <taxon>Eukaryota</taxon>
        <taxon>Sar</taxon>
        <taxon>Alveolata</taxon>
        <taxon>Dinophyceae</taxon>
        <taxon>Prorocentrales</taxon>
        <taxon>Prorocentraceae</taxon>
        <taxon>Prorocentrum</taxon>
    </lineage>
</organism>
<feature type="compositionally biased region" description="Basic residues" evidence="4">
    <location>
        <begin position="126"/>
        <end position="136"/>
    </location>
</feature>
<dbReference type="SUPFAM" id="SSF57716">
    <property type="entry name" value="Glucocorticoid receptor-like (DNA-binding domain)"/>
    <property type="match status" value="1"/>
</dbReference>
<dbReference type="AlphaFoldDB" id="A0A7S2X2F5"/>
<evidence type="ECO:0000256" key="1">
    <source>
        <dbReference type="ARBA" id="ARBA00005647"/>
    </source>
</evidence>
<dbReference type="InterPro" id="IPR056366">
    <property type="entry name" value="Ribosomal_eL24"/>
</dbReference>